<dbReference type="InterPro" id="IPR043502">
    <property type="entry name" value="DNA/RNA_pol_sf"/>
</dbReference>
<dbReference type="PANTHER" id="PTHR24559">
    <property type="entry name" value="TRANSPOSON TY3-I GAG-POL POLYPROTEIN"/>
    <property type="match status" value="1"/>
</dbReference>
<reference evidence="3" key="1">
    <citation type="journal article" date="2021" name="Elife">
        <title>Highly contiguous assemblies of 101 drosophilid genomes.</title>
        <authorList>
            <person name="Kim B.Y."/>
            <person name="Wang J.R."/>
            <person name="Miller D.E."/>
            <person name="Barmina O."/>
            <person name="Delaney E."/>
            <person name="Thompson A."/>
            <person name="Comeault A.A."/>
            <person name="Peede D."/>
            <person name="D'Agostino E.R."/>
            <person name="Pelaez J."/>
            <person name="Aguilar J.M."/>
            <person name="Haji D."/>
            <person name="Matsunaga T."/>
            <person name="Armstrong E.E."/>
            <person name="Zych M."/>
            <person name="Ogawa Y."/>
            <person name="Stamenkovic-Radak M."/>
            <person name="Jelic M."/>
            <person name="Veselinovic M.S."/>
            <person name="Tanaskovic M."/>
            <person name="Eric P."/>
            <person name="Gao J.J."/>
            <person name="Katoh T.K."/>
            <person name="Toda M.J."/>
            <person name="Watabe H."/>
            <person name="Watada M."/>
            <person name="Davis J.S."/>
            <person name="Moyle L.C."/>
            <person name="Manoli G."/>
            <person name="Bertolini E."/>
            <person name="Kostal V."/>
            <person name="Hawley R.S."/>
            <person name="Takahashi A."/>
            <person name="Jones C.D."/>
            <person name="Price D.K."/>
            <person name="Whiteman N."/>
            <person name="Kopp A."/>
            <person name="Matute D.R."/>
            <person name="Petrov D.A."/>
        </authorList>
    </citation>
    <scope>NUCLEOTIDE SEQUENCE [LARGE SCALE GENOMIC DNA]</scope>
</reference>
<dbReference type="InterPro" id="IPR000477">
    <property type="entry name" value="RT_dom"/>
</dbReference>
<organism evidence="2 3">
    <name type="scientific">Drosophila rhopaloa</name>
    <name type="common">Fruit fly</name>
    <dbReference type="NCBI Taxonomy" id="1041015"/>
    <lineage>
        <taxon>Eukaryota</taxon>
        <taxon>Metazoa</taxon>
        <taxon>Ecdysozoa</taxon>
        <taxon>Arthropoda</taxon>
        <taxon>Hexapoda</taxon>
        <taxon>Insecta</taxon>
        <taxon>Pterygota</taxon>
        <taxon>Neoptera</taxon>
        <taxon>Endopterygota</taxon>
        <taxon>Diptera</taxon>
        <taxon>Brachycera</taxon>
        <taxon>Muscomorpha</taxon>
        <taxon>Ephydroidea</taxon>
        <taxon>Drosophilidae</taxon>
        <taxon>Drosophila</taxon>
        <taxon>Sophophora</taxon>
    </lineage>
</organism>
<dbReference type="CDD" id="cd01647">
    <property type="entry name" value="RT_LTR"/>
    <property type="match status" value="1"/>
</dbReference>
<feature type="domain" description="Reverse transcriptase" evidence="1">
    <location>
        <begin position="248"/>
        <end position="320"/>
    </location>
</feature>
<dbReference type="SUPFAM" id="SSF56672">
    <property type="entry name" value="DNA/RNA polymerases"/>
    <property type="match status" value="1"/>
</dbReference>
<reference evidence="2" key="2">
    <citation type="submission" date="2025-05" db="UniProtKB">
        <authorList>
            <consortium name="EnsemblMetazoa"/>
        </authorList>
    </citation>
    <scope>IDENTIFICATION</scope>
</reference>
<dbReference type="Pfam" id="PF00078">
    <property type="entry name" value="RVT_1"/>
    <property type="match status" value="1"/>
</dbReference>
<keyword evidence="3" id="KW-1185">Reference proteome</keyword>
<evidence type="ECO:0000313" key="2">
    <source>
        <dbReference type="EnsemblMetazoa" id="XP_044313391.1"/>
    </source>
</evidence>
<dbReference type="Proteomes" id="UP001652680">
    <property type="component" value="Unassembled WGS sequence"/>
</dbReference>
<dbReference type="InterPro" id="IPR036875">
    <property type="entry name" value="Znf_CCHC_sf"/>
</dbReference>
<dbReference type="SUPFAM" id="SSF57756">
    <property type="entry name" value="Retrovirus zinc finger-like domains"/>
    <property type="match status" value="1"/>
</dbReference>
<dbReference type="Gene3D" id="3.10.10.10">
    <property type="entry name" value="HIV Type 1 Reverse Transcriptase, subunit A, domain 1"/>
    <property type="match status" value="1"/>
</dbReference>
<protein>
    <recommendedName>
        <fullName evidence="1">Reverse transcriptase domain-containing protein</fullName>
    </recommendedName>
</protein>
<dbReference type="InterPro" id="IPR053134">
    <property type="entry name" value="RNA-dir_DNA_polymerase"/>
</dbReference>
<dbReference type="EnsemblMetazoa" id="XM_044457456.1">
    <property type="protein sequence ID" value="XP_044313391.1"/>
    <property type="gene ID" value="LOC123037337"/>
</dbReference>
<dbReference type="RefSeq" id="XP_044313391.1">
    <property type="nucleotide sequence ID" value="XM_044457456.1"/>
</dbReference>
<name>A0ABM5J3J6_DRORH</name>
<dbReference type="GeneID" id="123037337"/>
<dbReference type="PANTHER" id="PTHR24559:SF444">
    <property type="entry name" value="REVERSE TRANSCRIPTASE DOMAIN-CONTAINING PROTEIN"/>
    <property type="match status" value="1"/>
</dbReference>
<proteinExistence type="predicted"/>
<accession>A0ABM5J3J6</accession>
<sequence length="329" mass="37140">MEDNNSNSTSEVGSVPTPAFSEDQWRTIMELQNRNFVEMCRAMQASVRPQNQVVLPKFNPDVTGADATQWCATASIIMDEQQINGSALIMMLSSCMQGSASAWLAQICYPGINWEQFKELFIQRFEIKETSAAMFLNLLNSRPAYNECPAVYASRMSMVFSSNVQTRSQLQMELKAFTFDKKRSAGSTDGNSGDSKRAKIVCHLCKKPGHKMAECKLKRSGSENKQHRDLQNVTCYRCSPYASPILLVKKKNGSDRLCVDYRELNNNTVLDRYPLPLINDQIARLAGAKYFTCLDMASGYHQIRIHPDSVEYTAFVTPAIWPQERPEPL</sequence>
<evidence type="ECO:0000259" key="1">
    <source>
        <dbReference type="Pfam" id="PF00078"/>
    </source>
</evidence>
<evidence type="ECO:0000313" key="3">
    <source>
        <dbReference type="Proteomes" id="UP001652680"/>
    </source>
</evidence>